<dbReference type="InterPro" id="IPR000683">
    <property type="entry name" value="Gfo/Idh/MocA-like_OxRdtase_N"/>
</dbReference>
<evidence type="ECO:0000313" key="4">
    <source>
        <dbReference type="EMBL" id="KZN40512.1"/>
    </source>
</evidence>
<accession>A0A166XLF1</accession>
<dbReference type="GO" id="GO:0000166">
    <property type="term" value="F:nucleotide binding"/>
    <property type="evidence" value="ECO:0007669"/>
    <property type="project" value="InterPro"/>
</dbReference>
<name>A0A166XLF1_9GAMM</name>
<dbReference type="GeneID" id="57363582"/>
<organism evidence="4 5">
    <name type="scientific">Pseudoalteromonas luteoviolacea DSM 6061</name>
    <dbReference type="NCBI Taxonomy" id="1365250"/>
    <lineage>
        <taxon>Bacteria</taxon>
        <taxon>Pseudomonadati</taxon>
        <taxon>Pseudomonadota</taxon>
        <taxon>Gammaproteobacteria</taxon>
        <taxon>Alteromonadales</taxon>
        <taxon>Pseudoalteromonadaceae</taxon>
        <taxon>Pseudoalteromonas</taxon>
    </lineage>
</organism>
<dbReference type="InterPro" id="IPR055170">
    <property type="entry name" value="GFO_IDH_MocA-like_dom"/>
</dbReference>
<dbReference type="InterPro" id="IPR036291">
    <property type="entry name" value="NAD(P)-bd_dom_sf"/>
</dbReference>
<evidence type="ECO:0000256" key="1">
    <source>
        <dbReference type="ARBA" id="ARBA00022729"/>
    </source>
</evidence>
<comment type="caution">
    <text evidence="4">The sequence shown here is derived from an EMBL/GenBank/DDBJ whole genome shotgun (WGS) entry which is preliminary data.</text>
</comment>
<feature type="domain" description="GFO/IDH/MocA-like oxidoreductase" evidence="3">
    <location>
        <begin position="156"/>
        <end position="228"/>
    </location>
</feature>
<keyword evidence="5" id="KW-1185">Reference proteome</keyword>
<sequence>MTLKVAILGIGNMGRNHLRILSMLKNVEVTNIFDFNEAELKKLSEQYQVPYTTNADEAISGTDAVVIVTPTSTHFEYFKLCAGKVKNVFIEKPLAETLEEALEIKALAEKHDMYVQCGFIERFNPVVVELQRVLKNDEVINADFSRTNRLSSRITDVDVVLDLMIHDIDLALYLNGPVKSVLAYGKKENNLVAFASALIQHENGALSRVLASRMTEKKQRKIQVTTDKSYVDAELLRKELIVHKQSTVTQEAGQPYVVSSLEQQIEVKPQEALLVEHQAFIAACNGEVSTNLPTIESGVESLRISELILEQINNA</sequence>
<dbReference type="InterPro" id="IPR051450">
    <property type="entry name" value="Gfo/Idh/MocA_Oxidoreductases"/>
</dbReference>
<gene>
    <name evidence="4" type="ORF">N475_12085</name>
</gene>
<dbReference type="Pfam" id="PF22725">
    <property type="entry name" value="GFO_IDH_MocA_C3"/>
    <property type="match status" value="1"/>
</dbReference>
<dbReference type="Proteomes" id="UP000076643">
    <property type="component" value="Unassembled WGS sequence"/>
</dbReference>
<dbReference type="Gene3D" id="3.30.360.10">
    <property type="entry name" value="Dihydrodipicolinate Reductase, domain 2"/>
    <property type="match status" value="1"/>
</dbReference>
<dbReference type="PANTHER" id="PTHR43377:SF1">
    <property type="entry name" value="BILIVERDIN REDUCTASE A"/>
    <property type="match status" value="1"/>
</dbReference>
<evidence type="ECO:0000313" key="5">
    <source>
        <dbReference type="Proteomes" id="UP000076643"/>
    </source>
</evidence>
<dbReference type="STRING" id="43657.S4054249_18580"/>
<reference evidence="4 5" key="1">
    <citation type="submission" date="2013-07" db="EMBL/GenBank/DDBJ databases">
        <title>Comparative Genomic and Metabolomic Analysis of Twelve Strains of Pseudoalteromonas luteoviolacea.</title>
        <authorList>
            <person name="Vynne N.G."/>
            <person name="Mansson M."/>
            <person name="Gram L."/>
        </authorList>
    </citation>
    <scope>NUCLEOTIDE SEQUENCE [LARGE SCALE GENOMIC DNA]</scope>
    <source>
        <strain evidence="4 5">DSM 6061</strain>
    </source>
</reference>
<dbReference type="PANTHER" id="PTHR43377">
    <property type="entry name" value="BILIVERDIN REDUCTASE A"/>
    <property type="match status" value="1"/>
</dbReference>
<dbReference type="SUPFAM" id="SSF51735">
    <property type="entry name" value="NAD(P)-binding Rossmann-fold domains"/>
    <property type="match status" value="1"/>
</dbReference>
<evidence type="ECO:0000259" key="3">
    <source>
        <dbReference type="Pfam" id="PF22725"/>
    </source>
</evidence>
<dbReference type="SUPFAM" id="SSF55347">
    <property type="entry name" value="Glyceraldehyde-3-phosphate dehydrogenase-like, C-terminal domain"/>
    <property type="match status" value="1"/>
</dbReference>
<dbReference type="AlphaFoldDB" id="A0A166XLF1"/>
<dbReference type="RefSeq" id="WP_063355493.1">
    <property type="nucleotide sequence ID" value="NZ_AQHB01000030.1"/>
</dbReference>
<protein>
    <recommendedName>
        <fullName evidence="6">Gfo/Idh/MocA-like oxidoreductase N-terminal domain-containing protein</fullName>
    </recommendedName>
</protein>
<keyword evidence="1" id="KW-0732">Signal</keyword>
<dbReference type="EMBL" id="AUYB01000095">
    <property type="protein sequence ID" value="KZN40512.1"/>
    <property type="molecule type" value="Genomic_DNA"/>
</dbReference>
<proteinExistence type="predicted"/>
<dbReference type="Pfam" id="PF01408">
    <property type="entry name" value="GFO_IDH_MocA"/>
    <property type="match status" value="1"/>
</dbReference>
<evidence type="ECO:0000259" key="2">
    <source>
        <dbReference type="Pfam" id="PF01408"/>
    </source>
</evidence>
<dbReference type="Gene3D" id="3.40.50.720">
    <property type="entry name" value="NAD(P)-binding Rossmann-like Domain"/>
    <property type="match status" value="1"/>
</dbReference>
<evidence type="ECO:0008006" key="6">
    <source>
        <dbReference type="Google" id="ProtNLM"/>
    </source>
</evidence>
<dbReference type="PATRIC" id="fig|1365250.3.peg.1647"/>
<feature type="domain" description="Gfo/Idh/MocA-like oxidoreductase N-terminal" evidence="2">
    <location>
        <begin position="3"/>
        <end position="119"/>
    </location>
</feature>